<dbReference type="InterPro" id="IPR022782">
    <property type="entry name" value="AIP3-like_C"/>
</dbReference>
<feature type="compositionally biased region" description="Low complexity" evidence="6">
    <location>
        <begin position="329"/>
        <end position="339"/>
    </location>
</feature>
<organism evidence="8 9">
    <name type="scientific">Wallemia ichthyophaga</name>
    <dbReference type="NCBI Taxonomy" id="245174"/>
    <lineage>
        <taxon>Eukaryota</taxon>
        <taxon>Fungi</taxon>
        <taxon>Dikarya</taxon>
        <taxon>Basidiomycota</taxon>
        <taxon>Wallemiomycotina</taxon>
        <taxon>Wallemiomycetes</taxon>
        <taxon>Wallemiales</taxon>
        <taxon>Wallemiaceae</taxon>
        <taxon>Wallemia</taxon>
    </lineage>
</organism>
<dbReference type="InterPro" id="IPR036855">
    <property type="entry name" value="Znf_CCCH_sf"/>
</dbReference>
<dbReference type="PANTHER" id="PTHR12930:SF0">
    <property type="entry name" value="RING FINGER PROTEIN 113B"/>
    <property type="match status" value="1"/>
</dbReference>
<feature type="compositionally biased region" description="Polar residues" evidence="6">
    <location>
        <begin position="286"/>
        <end position="300"/>
    </location>
</feature>
<dbReference type="Pfam" id="PF00642">
    <property type="entry name" value="zf-CCCH"/>
    <property type="match status" value="1"/>
</dbReference>
<dbReference type="SMART" id="SM00356">
    <property type="entry name" value="ZnF_C3H1"/>
    <property type="match status" value="1"/>
</dbReference>
<feature type="compositionally biased region" description="Basic and acidic residues" evidence="6">
    <location>
        <begin position="384"/>
        <end position="394"/>
    </location>
</feature>
<feature type="region of interest" description="Disordered" evidence="6">
    <location>
        <begin position="155"/>
        <end position="422"/>
    </location>
</feature>
<feature type="region of interest" description="Disordered" evidence="6">
    <location>
        <begin position="919"/>
        <end position="974"/>
    </location>
</feature>
<evidence type="ECO:0000256" key="1">
    <source>
        <dbReference type="ARBA" id="ARBA00009161"/>
    </source>
</evidence>
<feature type="compositionally biased region" description="Basic and acidic residues" evidence="6">
    <location>
        <begin position="924"/>
        <end position="936"/>
    </location>
</feature>
<feature type="zinc finger region" description="C3H1-type" evidence="5">
    <location>
        <begin position="1151"/>
        <end position="1179"/>
    </location>
</feature>
<dbReference type="InterPro" id="IPR013083">
    <property type="entry name" value="Znf_RING/FYVE/PHD"/>
</dbReference>
<dbReference type="Gene3D" id="3.30.40.10">
    <property type="entry name" value="Zinc/RING finger domain, C3HC4 (zinc finger)"/>
    <property type="match status" value="1"/>
</dbReference>
<feature type="compositionally biased region" description="Pro residues" evidence="6">
    <location>
        <begin position="255"/>
        <end position="280"/>
    </location>
</feature>
<feature type="compositionally biased region" description="Basic and acidic residues" evidence="6">
    <location>
        <begin position="1016"/>
        <end position="1027"/>
    </location>
</feature>
<accession>A0A4T0J621</accession>
<feature type="compositionally biased region" description="Polar residues" evidence="6">
    <location>
        <begin position="1"/>
        <end position="21"/>
    </location>
</feature>
<feature type="compositionally biased region" description="Low complexity" evidence="6">
    <location>
        <begin position="359"/>
        <end position="373"/>
    </location>
</feature>
<feature type="region of interest" description="Disordered" evidence="6">
    <location>
        <begin position="1276"/>
        <end position="1308"/>
    </location>
</feature>
<feature type="region of interest" description="Disordered" evidence="6">
    <location>
        <begin position="1010"/>
        <end position="1029"/>
    </location>
</feature>
<keyword evidence="4 5" id="KW-0862">Zinc</keyword>
<dbReference type="GO" id="GO:0005684">
    <property type="term" value="C:U2-type spliceosomal complex"/>
    <property type="evidence" value="ECO:0007669"/>
    <property type="project" value="TreeGrafter"/>
</dbReference>
<keyword evidence="3 5" id="KW-0863">Zinc-finger</keyword>
<proteinExistence type="inferred from homology"/>
<name>A0A4T0J621_WALIC</name>
<feature type="compositionally biased region" description="Basic and acidic residues" evidence="6">
    <location>
        <begin position="1299"/>
        <end position="1308"/>
    </location>
</feature>
<dbReference type="Gene3D" id="1.20.58.1540">
    <property type="entry name" value="Actin interacting protein 3, C-terminal domain"/>
    <property type="match status" value="1"/>
</dbReference>
<feature type="compositionally biased region" description="Basic and acidic residues" evidence="6">
    <location>
        <begin position="947"/>
        <end position="956"/>
    </location>
</feature>
<feature type="compositionally biased region" description="Polar residues" evidence="6">
    <location>
        <begin position="318"/>
        <end position="328"/>
    </location>
</feature>
<dbReference type="InterPro" id="IPR056279">
    <property type="entry name" value="Aip3p_Bud6_N"/>
</dbReference>
<evidence type="ECO:0000256" key="2">
    <source>
        <dbReference type="ARBA" id="ARBA00022723"/>
    </source>
</evidence>
<feature type="region of interest" description="Disordered" evidence="6">
    <location>
        <begin position="1"/>
        <end position="41"/>
    </location>
</feature>
<feature type="compositionally biased region" description="Acidic residues" evidence="6">
    <location>
        <begin position="1282"/>
        <end position="1291"/>
    </location>
</feature>
<feature type="domain" description="C3H1-type" evidence="7">
    <location>
        <begin position="1151"/>
        <end position="1179"/>
    </location>
</feature>
<feature type="region of interest" description="Disordered" evidence="6">
    <location>
        <begin position="568"/>
        <end position="604"/>
    </location>
</feature>
<feature type="compositionally biased region" description="Low complexity" evidence="6">
    <location>
        <begin position="241"/>
        <end position="250"/>
    </location>
</feature>
<feature type="compositionally biased region" description="Pro residues" evidence="6">
    <location>
        <begin position="220"/>
        <end position="240"/>
    </location>
</feature>
<dbReference type="SUPFAM" id="SSF90229">
    <property type="entry name" value="CCCH zinc finger"/>
    <property type="match status" value="1"/>
</dbReference>
<dbReference type="Proteomes" id="UP000310689">
    <property type="component" value="Unassembled WGS sequence"/>
</dbReference>
<evidence type="ECO:0000256" key="4">
    <source>
        <dbReference type="ARBA" id="ARBA00022833"/>
    </source>
</evidence>
<feature type="compositionally biased region" description="Basic and acidic residues" evidence="6">
    <location>
        <begin position="155"/>
        <end position="168"/>
    </location>
</feature>
<gene>
    <name evidence="8" type="ORF">E3P86_01945</name>
</gene>
<feature type="compositionally biased region" description="Basic and acidic residues" evidence="6">
    <location>
        <begin position="304"/>
        <end position="314"/>
    </location>
</feature>
<dbReference type="PANTHER" id="PTHR12930">
    <property type="entry name" value="ZINC FINGER PROTEIN 183"/>
    <property type="match status" value="1"/>
</dbReference>
<feature type="compositionally biased region" description="Low complexity" evidence="6">
    <location>
        <begin position="169"/>
        <end position="184"/>
    </location>
</feature>
<dbReference type="InterPro" id="IPR039971">
    <property type="entry name" value="CWC24-like"/>
</dbReference>
<dbReference type="EMBL" id="SPOI01000082">
    <property type="protein sequence ID" value="TIB37963.1"/>
    <property type="molecule type" value="Genomic_DNA"/>
</dbReference>
<dbReference type="InterPro" id="IPR000571">
    <property type="entry name" value="Znf_CCCH"/>
</dbReference>
<keyword evidence="2 5" id="KW-0479">Metal-binding</keyword>
<dbReference type="SMART" id="SM00806">
    <property type="entry name" value="AIP3"/>
    <property type="match status" value="1"/>
</dbReference>
<dbReference type="PROSITE" id="PS50103">
    <property type="entry name" value="ZF_C3H1"/>
    <property type="match status" value="1"/>
</dbReference>
<evidence type="ECO:0000256" key="3">
    <source>
        <dbReference type="ARBA" id="ARBA00022771"/>
    </source>
</evidence>
<dbReference type="CDD" id="cd16539">
    <property type="entry name" value="RING-HC_RNF113A_B"/>
    <property type="match status" value="1"/>
</dbReference>
<dbReference type="SUPFAM" id="SSF57850">
    <property type="entry name" value="RING/U-box"/>
    <property type="match status" value="1"/>
</dbReference>
<evidence type="ECO:0000256" key="6">
    <source>
        <dbReference type="SAM" id="MobiDB-lite"/>
    </source>
</evidence>
<protein>
    <recommendedName>
        <fullName evidence="7">C3H1-type domain-containing protein</fullName>
    </recommendedName>
</protein>
<dbReference type="GO" id="GO:0005519">
    <property type="term" value="F:cytoskeletal regulatory protein binding"/>
    <property type="evidence" value="ECO:0007669"/>
    <property type="project" value="InterPro"/>
</dbReference>
<evidence type="ECO:0000256" key="5">
    <source>
        <dbReference type="PROSITE-ProRule" id="PRU00723"/>
    </source>
</evidence>
<dbReference type="Pfam" id="PF03915">
    <property type="entry name" value="AIP3"/>
    <property type="match status" value="1"/>
</dbReference>
<sequence>MQQFRSSESGSNRNYSDSHAQPPSPNKPARTSSGGKTKSPAVIHMESSVTRLLVATKQLLEALNLWAQGRMSENGVSDVYVKLGNDFNAAVAAFGSVKIDMSDLINIPDQLRRHLESALSENASPAVLDRFLPPIRTIIINLLQGLKDKQAQWRRHLAEEKRKHENSRLSRASHASSSRDSVLSELAARRQAQMTSPRPSPRGDEFSPSSSTTSSRNLVSPPPQPMIPPPQPQSQPPPQHPSHTYQPSQPAKKTQPPPQIMKQAPPPAPSPAPAPPPPTINLPEPEQTSPIAKDSPQINNPLAELKRQDPLERRASKRFSSYTMGKMTSSASVSGGMSSLATPIPTNPQSGTERKSSRRLSSIRGSGVPFIPDNAPPLPPIPDSAKRQVSRDSDSQSSLVESHYQPSRVSEKDEGDDNGSLDESPISVYLTIGHQTKKTIIEDKSTLTLAGLRMMFIDRFAYSSGLEDFPLIYLRDPKANVDYELENVADVIESSVLSLNIEPLDQVKQHFDLSITTVSQELKDLKNALSANTRRFSSLAAPPPPVGANDNAIANTNASTNGVGLGLPTMPSSNQRPSDKQFKAVAEALQPQSADEKSAQQLRVETPSTEVMKKIRDLQVQFDNVQAVRRDLGVTKQIYVDFMNETKDQINELRASTSKVRELAKTEVGGARAYIDVGKASLDGRSQDVLTRMEEIQDTVDDLKHDVIARRTKPRPNILKNLKNDFEKIRDELEALDQQVETVKPMWKKTWAEELQNIVDEQGFLNHQEKLLADLKDDHAASLTVFQQVEQVATIRSAQPAKRVVPEIETSSDPTQSLDTVLLEIRNRQNDPEKRLKAIEAAERQREKEIEAAKQSGRDAEFANELVDFVDKKSLKRTGGFGEIERVRRKKDDMTLHNMFKPEEEVEYEEGYEGYLAHDQQQQEEQRFEEAYEDHTINSAASTPQPKYKDKDKELQDTSDDTSTIDKNDDDDEESLIAYTRDENDLRSFDAFFQHRYDRRSHFQEAIAQGKANRTAAKEPTKGELRGSGEVISGYGAARKRNIDVSHVEDDESGGGVVDVAWSATNSSDNTMNRNTAVVDTDAETIDGPQLKKYKEGDEVDANDLEDDGLYKGLQSYTSHIKKKPDSAQSDKFKAGPVRAPTNIRQITITDFQPDVCKDYKETGWCGFGDTCKFLHDRSDYMAGWQLDQAWNKMQAQKSGAAAFEDDSDESEDEDMPFACLITREPFVDPVVTKCGHYFEKSAALKRFQKTPKCYACGAATGGIFNKPKQLIKKLKERAAKEEEEAQEGDSDSGAIEGLEEKHDNETN</sequence>
<evidence type="ECO:0000313" key="9">
    <source>
        <dbReference type="Proteomes" id="UP000310689"/>
    </source>
</evidence>
<reference evidence="8 9" key="1">
    <citation type="submission" date="2019-03" db="EMBL/GenBank/DDBJ databases">
        <title>Sequencing 23 genomes of Wallemia ichthyophaga.</title>
        <authorList>
            <person name="Gostincar C."/>
        </authorList>
    </citation>
    <scope>NUCLEOTIDE SEQUENCE [LARGE SCALE GENOMIC DNA]</scope>
    <source>
        <strain evidence="8 9">EXF-6200</strain>
    </source>
</reference>
<dbReference type="GO" id="GO:0008270">
    <property type="term" value="F:zinc ion binding"/>
    <property type="evidence" value="ECO:0007669"/>
    <property type="project" value="UniProtKB-KW"/>
</dbReference>
<comment type="caution">
    <text evidence="8">The sequence shown here is derived from an EMBL/GenBank/DDBJ whole genome shotgun (WGS) entry which is preliminary data.</text>
</comment>
<dbReference type="Pfam" id="PF23153">
    <property type="entry name" value="Aip3p_Bud6_N"/>
    <property type="match status" value="1"/>
</dbReference>
<evidence type="ECO:0000313" key="8">
    <source>
        <dbReference type="EMBL" id="TIB37963.1"/>
    </source>
</evidence>
<dbReference type="InterPro" id="IPR005613">
    <property type="entry name" value="AIP3_C"/>
</dbReference>
<evidence type="ECO:0000259" key="7">
    <source>
        <dbReference type="PROSITE" id="PS50103"/>
    </source>
</evidence>
<comment type="similarity">
    <text evidence="1">Belongs to the CWC24 family.</text>
</comment>
<dbReference type="GO" id="GO:0034247">
    <property type="term" value="P:snoRNA splicing"/>
    <property type="evidence" value="ECO:0007669"/>
    <property type="project" value="TreeGrafter"/>
</dbReference>